<dbReference type="InterPro" id="IPR013149">
    <property type="entry name" value="ADH-like_C"/>
</dbReference>
<dbReference type="SMART" id="SM00829">
    <property type="entry name" value="PKS_ER"/>
    <property type="match status" value="1"/>
</dbReference>
<evidence type="ECO:0000259" key="2">
    <source>
        <dbReference type="SMART" id="SM00829"/>
    </source>
</evidence>
<gene>
    <name evidence="3" type="ORF">FB471_4619</name>
</gene>
<evidence type="ECO:0000313" key="4">
    <source>
        <dbReference type="Proteomes" id="UP000320876"/>
    </source>
</evidence>
<dbReference type="InterPro" id="IPR013154">
    <property type="entry name" value="ADH-like_N"/>
</dbReference>
<dbReference type="InterPro" id="IPR051603">
    <property type="entry name" value="Zinc-ADH_QOR/CCCR"/>
</dbReference>
<keyword evidence="1" id="KW-0521">NADP</keyword>
<dbReference type="Gene3D" id="3.40.50.720">
    <property type="entry name" value="NAD(P)-binding Rossmann-like Domain"/>
    <property type="match status" value="1"/>
</dbReference>
<evidence type="ECO:0000256" key="1">
    <source>
        <dbReference type="ARBA" id="ARBA00022857"/>
    </source>
</evidence>
<protein>
    <submittedName>
        <fullName evidence="3">NADPH2:quinone reductase</fullName>
    </submittedName>
</protein>
<organism evidence="3 4">
    <name type="scientific">Amycolatopsis cihanbeyliensis</name>
    <dbReference type="NCBI Taxonomy" id="1128664"/>
    <lineage>
        <taxon>Bacteria</taxon>
        <taxon>Bacillati</taxon>
        <taxon>Actinomycetota</taxon>
        <taxon>Actinomycetes</taxon>
        <taxon>Pseudonocardiales</taxon>
        <taxon>Pseudonocardiaceae</taxon>
        <taxon>Amycolatopsis</taxon>
    </lineage>
</organism>
<dbReference type="EMBL" id="VFML01000001">
    <property type="protein sequence ID" value="TQJ04810.1"/>
    <property type="molecule type" value="Genomic_DNA"/>
</dbReference>
<reference evidence="3 4" key="1">
    <citation type="submission" date="2019-06" db="EMBL/GenBank/DDBJ databases">
        <title>Sequencing the genomes of 1000 actinobacteria strains.</title>
        <authorList>
            <person name="Klenk H.-P."/>
        </authorList>
    </citation>
    <scope>NUCLEOTIDE SEQUENCE [LARGE SCALE GENOMIC DNA]</scope>
    <source>
        <strain evidence="3 4">DSM 45679</strain>
    </source>
</reference>
<dbReference type="CDD" id="cd08253">
    <property type="entry name" value="zeta_crystallin"/>
    <property type="match status" value="1"/>
</dbReference>
<dbReference type="InterPro" id="IPR036291">
    <property type="entry name" value="NAD(P)-bd_dom_sf"/>
</dbReference>
<accession>A0A542DNY7</accession>
<dbReference type="Pfam" id="PF00107">
    <property type="entry name" value="ADH_zinc_N"/>
    <property type="match status" value="1"/>
</dbReference>
<dbReference type="SUPFAM" id="SSF50129">
    <property type="entry name" value="GroES-like"/>
    <property type="match status" value="1"/>
</dbReference>
<name>A0A542DNY7_AMYCI</name>
<feature type="domain" description="Enoyl reductase (ER)" evidence="2">
    <location>
        <begin position="10"/>
        <end position="334"/>
    </location>
</feature>
<dbReference type="RefSeq" id="WP_211358104.1">
    <property type="nucleotide sequence ID" value="NZ_VFML01000001.1"/>
</dbReference>
<dbReference type="Pfam" id="PF08240">
    <property type="entry name" value="ADH_N"/>
    <property type="match status" value="1"/>
</dbReference>
<evidence type="ECO:0000313" key="3">
    <source>
        <dbReference type="EMBL" id="TQJ04810.1"/>
    </source>
</evidence>
<dbReference type="InterPro" id="IPR020843">
    <property type="entry name" value="ER"/>
</dbReference>
<keyword evidence="4" id="KW-1185">Reference proteome</keyword>
<dbReference type="Proteomes" id="UP000320876">
    <property type="component" value="Unassembled WGS sequence"/>
</dbReference>
<dbReference type="GO" id="GO:0016491">
    <property type="term" value="F:oxidoreductase activity"/>
    <property type="evidence" value="ECO:0007669"/>
    <property type="project" value="InterPro"/>
</dbReference>
<dbReference type="PANTHER" id="PTHR44154">
    <property type="entry name" value="QUINONE OXIDOREDUCTASE"/>
    <property type="match status" value="1"/>
</dbReference>
<comment type="caution">
    <text evidence="3">The sequence shown here is derived from an EMBL/GenBank/DDBJ whole genome shotgun (WGS) entry which is preliminary data.</text>
</comment>
<proteinExistence type="predicted"/>
<dbReference type="Gene3D" id="3.90.180.10">
    <property type="entry name" value="Medium-chain alcohol dehydrogenases, catalytic domain"/>
    <property type="match status" value="1"/>
</dbReference>
<dbReference type="AlphaFoldDB" id="A0A542DNY7"/>
<dbReference type="InterPro" id="IPR011032">
    <property type="entry name" value="GroES-like_sf"/>
</dbReference>
<dbReference type="SUPFAM" id="SSF51735">
    <property type="entry name" value="NAD(P)-binding Rossmann-fold domains"/>
    <property type="match status" value="1"/>
</dbReference>
<sequence>MKVVVRTAAGGPEVFQIVERAVPEPGQGEVRVRVHSSGVNPTDWRSRLRPLPEGVREQVPHQDGAGVIDAIGPQVDPDRVGQRVWLWEAAWQRAWGTAAQYTVVPDRQAVVLPGDASFELGAALGIPALTAHRALSVAEGGSGRVAPNSLRGATVLVAGGAGAVGNAAVQLARWAGARVITTVSGPAKAALARAAGAHHVVDYHAQDAAVAIRAIAPEGVHIIVEVAPTANASLDVAVAARGAVIAFYGGTTGEYLSVPVLESLPANLRWQGVYVYTVPPAAKDHAVTDVAAAVAAGALRVGEQAGLPLHHFPLERIADAQVALERGTVGKVLLTIPHTDPAG</sequence>
<dbReference type="PANTHER" id="PTHR44154:SF1">
    <property type="entry name" value="QUINONE OXIDOREDUCTASE"/>
    <property type="match status" value="1"/>
</dbReference>